<accession>A0A346NM87</accession>
<dbReference type="InterPro" id="IPR019290">
    <property type="entry name" value="GlycosylTrfase-like_prok"/>
</dbReference>
<dbReference type="Gene3D" id="3.90.550.10">
    <property type="entry name" value="Spore Coat Polysaccharide Biosynthesis Protein SpsA, Chain A"/>
    <property type="match status" value="1"/>
</dbReference>
<evidence type="ECO:0000313" key="2">
    <source>
        <dbReference type="EMBL" id="AXR06644.1"/>
    </source>
</evidence>
<dbReference type="PANTHER" id="PTHR43685:SF2">
    <property type="entry name" value="GLYCOSYLTRANSFERASE 2-LIKE DOMAIN-CONTAINING PROTEIN"/>
    <property type="match status" value="1"/>
</dbReference>
<dbReference type="KEGG" id="salm:D0Y50_09830"/>
<dbReference type="Pfam" id="PF10111">
    <property type="entry name" value="Glyco_tranf_2_2"/>
    <property type="match status" value="1"/>
</dbReference>
<keyword evidence="2" id="KW-0808">Transferase</keyword>
<gene>
    <name evidence="2" type="ORF">D0Y50_09830</name>
</gene>
<dbReference type="SUPFAM" id="SSF53448">
    <property type="entry name" value="Nucleotide-diphospho-sugar transferases"/>
    <property type="match status" value="1"/>
</dbReference>
<name>A0A346NM87_9ALTE</name>
<proteinExistence type="predicted"/>
<dbReference type="EMBL" id="CP031769">
    <property type="protein sequence ID" value="AXR06644.1"/>
    <property type="molecule type" value="Genomic_DNA"/>
</dbReference>
<organism evidence="2 3">
    <name type="scientific">Salinimonas sediminis</name>
    <dbReference type="NCBI Taxonomy" id="2303538"/>
    <lineage>
        <taxon>Bacteria</taxon>
        <taxon>Pseudomonadati</taxon>
        <taxon>Pseudomonadota</taxon>
        <taxon>Gammaproteobacteria</taxon>
        <taxon>Alteromonadales</taxon>
        <taxon>Alteromonadaceae</taxon>
        <taxon>Alteromonas/Salinimonas group</taxon>
        <taxon>Salinimonas</taxon>
    </lineage>
</organism>
<sequence length="289" mass="32635">MRNEFSVVTIVKNRTQQLSNLIANLEQSELAPSELIVVWMTSPSSNSLIQSEQFSIKHKFATSEELPLAQARNKGFTACSFERIVHLDVDCVCDPALFSTMMKNWKDNTIHTTNIIPLTDMPDNAQFEQLMERSELHVLNGRRNASAMHNFQSAVFGVSRSDFDKVGGFDEQYHGFGIGDIDFATRCHAAGIGLEKLSLTAFHQYRANYQFPINHLLDIVTNANLFKAKWGYYPATDWLSAFVSQGFVNQDFEHSGLTIARMPSEEEIHQALHYEQAAENADHIEKLSA</sequence>
<dbReference type="Proteomes" id="UP000262073">
    <property type="component" value="Chromosome"/>
</dbReference>
<reference evidence="2 3" key="1">
    <citation type="submission" date="2018-08" db="EMBL/GenBank/DDBJ databases">
        <title>Salinimonas sediminis sp. nov., a piezophilic bacterium isolated from a deep-sea sediment sample from the New Britain Trench.</title>
        <authorList>
            <person name="Cao J."/>
        </authorList>
    </citation>
    <scope>NUCLEOTIDE SEQUENCE [LARGE SCALE GENOMIC DNA]</scope>
    <source>
        <strain evidence="2 3">N102</strain>
    </source>
</reference>
<dbReference type="PANTHER" id="PTHR43685">
    <property type="entry name" value="GLYCOSYLTRANSFERASE"/>
    <property type="match status" value="1"/>
</dbReference>
<keyword evidence="3" id="KW-1185">Reference proteome</keyword>
<dbReference type="RefSeq" id="WP_117316735.1">
    <property type="nucleotide sequence ID" value="NZ_CP031769.1"/>
</dbReference>
<dbReference type="GO" id="GO:0016740">
    <property type="term" value="F:transferase activity"/>
    <property type="evidence" value="ECO:0007669"/>
    <property type="project" value="UniProtKB-KW"/>
</dbReference>
<evidence type="ECO:0000259" key="1">
    <source>
        <dbReference type="Pfam" id="PF10111"/>
    </source>
</evidence>
<dbReference type="InterPro" id="IPR029044">
    <property type="entry name" value="Nucleotide-diphossugar_trans"/>
</dbReference>
<dbReference type="InterPro" id="IPR050834">
    <property type="entry name" value="Glycosyltransf_2"/>
</dbReference>
<dbReference type="OrthoDB" id="6653642at2"/>
<evidence type="ECO:0000313" key="3">
    <source>
        <dbReference type="Proteomes" id="UP000262073"/>
    </source>
</evidence>
<feature type="domain" description="Glycosyltransferase 2-like prokaryotic type" evidence="1">
    <location>
        <begin position="34"/>
        <end position="200"/>
    </location>
</feature>
<dbReference type="AlphaFoldDB" id="A0A346NM87"/>
<protein>
    <submittedName>
        <fullName evidence="2">Glycosyltransferase</fullName>
    </submittedName>
</protein>